<feature type="region of interest" description="Disordered" evidence="1">
    <location>
        <begin position="114"/>
        <end position="140"/>
    </location>
</feature>
<dbReference type="EMBL" id="SWJQ01000024">
    <property type="protein sequence ID" value="TRZ25592.1"/>
    <property type="molecule type" value="Genomic_DNA"/>
</dbReference>
<name>A0A8K1LTK9_9PASS</name>
<dbReference type="Proteomes" id="UP000796761">
    <property type="component" value="Unassembled WGS sequence"/>
</dbReference>
<organism evidence="2 3">
    <name type="scientific">Zosterops borbonicus</name>
    <dbReference type="NCBI Taxonomy" id="364589"/>
    <lineage>
        <taxon>Eukaryota</taxon>
        <taxon>Metazoa</taxon>
        <taxon>Chordata</taxon>
        <taxon>Craniata</taxon>
        <taxon>Vertebrata</taxon>
        <taxon>Euteleostomi</taxon>
        <taxon>Archelosauria</taxon>
        <taxon>Archosauria</taxon>
        <taxon>Dinosauria</taxon>
        <taxon>Saurischia</taxon>
        <taxon>Theropoda</taxon>
        <taxon>Coelurosauria</taxon>
        <taxon>Aves</taxon>
        <taxon>Neognathae</taxon>
        <taxon>Neoaves</taxon>
        <taxon>Telluraves</taxon>
        <taxon>Australaves</taxon>
        <taxon>Passeriformes</taxon>
        <taxon>Sylvioidea</taxon>
        <taxon>Zosteropidae</taxon>
        <taxon>Zosterops</taxon>
    </lineage>
</organism>
<protein>
    <submittedName>
        <fullName evidence="2">Uncharacterized protein</fullName>
    </submittedName>
</protein>
<evidence type="ECO:0000313" key="3">
    <source>
        <dbReference type="Proteomes" id="UP000796761"/>
    </source>
</evidence>
<comment type="caution">
    <text evidence="2">The sequence shown here is derived from an EMBL/GenBank/DDBJ whole genome shotgun (WGS) entry which is preliminary data.</text>
</comment>
<gene>
    <name evidence="2" type="ORF">HGM15179_001651</name>
</gene>
<evidence type="ECO:0000313" key="2">
    <source>
        <dbReference type="EMBL" id="TRZ25592.1"/>
    </source>
</evidence>
<dbReference type="OrthoDB" id="416454at2759"/>
<accession>A0A8K1LTK9</accession>
<keyword evidence="3" id="KW-1185">Reference proteome</keyword>
<reference evidence="2" key="1">
    <citation type="submission" date="2019-04" db="EMBL/GenBank/DDBJ databases">
        <title>Genome assembly of Zosterops borbonicus 15179.</title>
        <authorList>
            <person name="Leroy T."/>
            <person name="Anselmetti Y."/>
            <person name="Tilak M.-K."/>
            <person name="Nabholz B."/>
        </authorList>
    </citation>
    <scope>NUCLEOTIDE SEQUENCE</scope>
    <source>
        <strain evidence="2">HGM_15179</strain>
        <tissue evidence="2">Muscle</tissue>
    </source>
</reference>
<dbReference type="AlphaFoldDB" id="A0A8K1LTK9"/>
<sequence length="207" mass="23764">MELLQRIPSNRLGCRNLDFNQLEEIEEHLSVHVNIFIDDQDEGIEYSLSKFEDNTQLRGSVDLLENRKALQRDLDCLDWSAMLKPNPGMRNKGFVPGFATFGHRDIDAFFSCSENEDDHTEQGPSTQSRHVLMPSPSHRVYSSSKSMTIEKKVKNILMIKVSKTASEIFEKVKKNSVWDDKVLAAHQFWLPLGEAWIQIQHFGLCGK</sequence>
<proteinExistence type="predicted"/>
<evidence type="ECO:0000256" key="1">
    <source>
        <dbReference type="SAM" id="MobiDB-lite"/>
    </source>
</evidence>